<dbReference type="EMBL" id="CACRXK020002650">
    <property type="protein sequence ID" value="CAB3995371.1"/>
    <property type="molecule type" value="Genomic_DNA"/>
</dbReference>
<feature type="domain" description="Spondin-like TSP1" evidence="4">
    <location>
        <begin position="89"/>
        <end position="140"/>
    </location>
</feature>
<evidence type="ECO:0000313" key="6">
    <source>
        <dbReference type="EMBL" id="CAB3995371.1"/>
    </source>
</evidence>
<feature type="domain" description="SBSPON-like C-terminal" evidence="5">
    <location>
        <begin position="169"/>
        <end position="265"/>
    </location>
</feature>
<dbReference type="PANTHER" id="PTHR20920:SF5">
    <property type="entry name" value="SMB DOMAIN-CONTAINING PROTEIN"/>
    <property type="match status" value="1"/>
</dbReference>
<gene>
    <name evidence="6" type="ORF">PACLA_8A001842</name>
</gene>
<dbReference type="Proteomes" id="UP001152795">
    <property type="component" value="Unassembled WGS sequence"/>
</dbReference>
<dbReference type="FunFam" id="2.20.100.10:FF:000134">
    <property type="entry name" value="Uncharacterized protein"/>
    <property type="match status" value="1"/>
</dbReference>
<name>A0A7D9DX63_PARCT</name>
<evidence type="ECO:0000313" key="7">
    <source>
        <dbReference type="Proteomes" id="UP001152795"/>
    </source>
</evidence>
<proteinExistence type="predicted"/>
<reference evidence="6" key="1">
    <citation type="submission" date="2020-04" db="EMBL/GenBank/DDBJ databases">
        <authorList>
            <person name="Alioto T."/>
            <person name="Alioto T."/>
            <person name="Gomez Garrido J."/>
        </authorList>
    </citation>
    <scope>NUCLEOTIDE SEQUENCE</scope>
    <source>
        <strain evidence="6">A484AB</strain>
    </source>
</reference>
<keyword evidence="7" id="KW-1185">Reference proteome</keyword>
<dbReference type="Gene3D" id="2.20.100.10">
    <property type="entry name" value="Thrombospondin type-1 (TSP1) repeat"/>
    <property type="match status" value="1"/>
</dbReference>
<dbReference type="PROSITE" id="PS50092">
    <property type="entry name" value="TSP1"/>
    <property type="match status" value="1"/>
</dbReference>
<evidence type="ECO:0000256" key="1">
    <source>
        <dbReference type="ARBA" id="ARBA00022729"/>
    </source>
</evidence>
<evidence type="ECO:0000256" key="3">
    <source>
        <dbReference type="ARBA" id="ARBA00023180"/>
    </source>
</evidence>
<comment type="caution">
    <text evidence="6">The sequence shown here is derived from an EMBL/GenBank/DDBJ whole genome shotgun (WGS) entry which is preliminary data.</text>
</comment>
<dbReference type="InterPro" id="IPR044004">
    <property type="entry name" value="TSP1_spondin_dom"/>
</dbReference>
<keyword evidence="1" id="KW-0732">Signal</keyword>
<dbReference type="AlphaFoldDB" id="A0A7D9DX63"/>
<accession>A0A7D9DX63</accession>
<dbReference type="InterPro" id="IPR056801">
    <property type="entry name" value="SBSPON_C"/>
</dbReference>
<keyword evidence="2" id="KW-1015">Disulfide bond</keyword>
<dbReference type="Pfam" id="PF25031">
    <property type="entry name" value="SBSPON_C"/>
    <property type="match status" value="1"/>
</dbReference>
<organism evidence="6 7">
    <name type="scientific">Paramuricea clavata</name>
    <name type="common">Red gorgonian</name>
    <name type="synonym">Violescent sea-whip</name>
    <dbReference type="NCBI Taxonomy" id="317549"/>
    <lineage>
        <taxon>Eukaryota</taxon>
        <taxon>Metazoa</taxon>
        <taxon>Cnidaria</taxon>
        <taxon>Anthozoa</taxon>
        <taxon>Octocorallia</taxon>
        <taxon>Malacalcyonacea</taxon>
        <taxon>Plexauridae</taxon>
        <taxon>Paramuricea</taxon>
    </lineage>
</organism>
<dbReference type="Pfam" id="PF19028">
    <property type="entry name" value="TSP1_spondin"/>
    <property type="match status" value="1"/>
</dbReference>
<dbReference type="PANTHER" id="PTHR20920">
    <property type="entry name" value="RPE-SPONDIN"/>
    <property type="match status" value="1"/>
</dbReference>
<evidence type="ECO:0000256" key="2">
    <source>
        <dbReference type="ARBA" id="ARBA00023157"/>
    </source>
</evidence>
<dbReference type="SMART" id="SM00209">
    <property type="entry name" value="TSP1"/>
    <property type="match status" value="1"/>
</dbReference>
<dbReference type="InterPro" id="IPR039942">
    <property type="entry name" value="SBSPO"/>
</dbReference>
<keyword evidence="3" id="KW-0325">Glycoprotein</keyword>
<dbReference type="InterPro" id="IPR000884">
    <property type="entry name" value="TSP1_rpt"/>
</dbReference>
<protein>
    <submittedName>
        <fullName evidence="6">Uncharacterized protein</fullName>
    </submittedName>
</protein>
<dbReference type="InterPro" id="IPR036383">
    <property type="entry name" value="TSP1_rpt_sf"/>
</dbReference>
<evidence type="ECO:0000259" key="4">
    <source>
        <dbReference type="Pfam" id="PF19028"/>
    </source>
</evidence>
<evidence type="ECO:0000259" key="5">
    <source>
        <dbReference type="Pfam" id="PF25031"/>
    </source>
</evidence>
<dbReference type="OrthoDB" id="98591at2759"/>
<dbReference type="SUPFAM" id="SSF82895">
    <property type="entry name" value="TSP-1 type 1 repeat"/>
    <property type="match status" value="1"/>
</dbReference>
<sequence>MLLLLGLLFVQFIILSSAQFCDQRANGGELLCCKGTNNSCWVRVPSSPENALPAGQTRVCYCDEYCRTTGDCCSDLKRVEAECRAAQDCVLSRWSRWSKCSEQCGFGTMKRHRGILQTPKNGGKACPIRREKKGCFQQNCKGDMVLAQILPAEYRRQPFPIDFILPWKKNLTKIQKIRKSFRSHCVNFKLMSKHPDCKGTWAEKLKLSKPMCVECQPAIMDDNGFCKGEGIVGNFTSWVATNSKSCSGLWMRVGEKIPNCKCVDQEFQNFIFV</sequence>